<dbReference type="EMBL" id="ML996081">
    <property type="protein sequence ID" value="KAF2156945.1"/>
    <property type="molecule type" value="Genomic_DNA"/>
</dbReference>
<dbReference type="InterPro" id="IPR027921">
    <property type="entry name" value="NOPCHAP1"/>
</dbReference>
<accession>A0A9P4MJA6</accession>
<dbReference type="OrthoDB" id="1112980at2759"/>
<dbReference type="PANTHER" id="PTHR38489">
    <property type="entry name" value="HISTONE CHAPERONE DOMAIN-CONTAINING PROTEIN"/>
    <property type="match status" value="1"/>
</dbReference>
<proteinExistence type="predicted"/>
<feature type="compositionally biased region" description="Acidic residues" evidence="1">
    <location>
        <begin position="135"/>
        <end position="145"/>
    </location>
</feature>
<evidence type="ECO:0000313" key="2">
    <source>
        <dbReference type="EMBL" id="KAF2156945.1"/>
    </source>
</evidence>
<sequence>MGSEQQEEVYSPKRVKLSPPARTTTIPASTKAAEADASPSPSSASSSDASSSDSSSDDDSEDEEGDEPPQPRTDLRARLAAFLPQLKAANETLEAQRREGKLPVLELDDASTEPHIELDLGLGVLEERRPGDTDNNSESEDEQQPDTERDVLGRLMGAERKDGKKGIEEVGDNRRGSP</sequence>
<protein>
    <submittedName>
        <fullName evidence="2">Uncharacterized protein</fullName>
    </submittedName>
</protein>
<gene>
    <name evidence="2" type="ORF">K461DRAFT_289309</name>
</gene>
<feature type="region of interest" description="Disordered" evidence="1">
    <location>
        <begin position="1"/>
        <end position="178"/>
    </location>
</feature>
<organism evidence="2 3">
    <name type="scientific">Myriangium duriaei CBS 260.36</name>
    <dbReference type="NCBI Taxonomy" id="1168546"/>
    <lineage>
        <taxon>Eukaryota</taxon>
        <taxon>Fungi</taxon>
        <taxon>Dikarya</taxon>
        <taxon>Ascomycota</taxon>
        <taxon>Pezizomycotina</taxon>
        <taxon>Dothideomycetes</taxon>
        <taxon>Dothideomycetidae</taxon>
        <taxon>Myriangiales</taxon>
        <taxon>Myriangiaceae</taxon>
        <taxon>Myriangium</taxon>
    </lineage>
</organism>
<feature type="compositionally biased region" description="Acidic residues" evidence="1">
    <location>
        <begin position="55"/>
        <end position="67"/>
    </location>
</feature>
<evidence type="ECO:0000313" key="3">
    <source>
        <dbReference type="Proteomes" id="UP000799439"/>
    </source>
</evidence>
<reference evidence="2" key="1">
    <citation type="journal article" date="2020" name="Stud. Mycol.">
        <title>101 Dothideomycetes genomes: a test case for predicting lifestyles and emergence of pathogens.</title>
        <authorList>
            <person name="Haridas S."/>
            <person name="Albert R."/>
            <person name="Binder M."/>
            <person name="Bloem J."/>
            <person name="Labutti K."/>
            <person name="Salamov A."/>
            <person name="Andreopoulos B."/>
            <person name="Baker S."/>
            <person name="Barry K."/>
            <person name="Bills G."/>
            <person name="Bluhm B."/>
            <person name="Cannon C."/>
            <person name="Castanera R."/>
            <person name="Culley D."/>
            <person name="Daum C."/>
            <person name="Ezra D."/>
            <person name="Gonzalez J."/>
            <person name="Henrissat B."/>
            <person name="Kuo A."/>
            <person name="Liang C."/>
            <person name="Lipzen A."/>
            <person name="Lutzoni F."/>
            <person name="Magnuson J."/>
            <person name="Mondo S."/>
            <person name="Nolan M."/>
            <person name="Ohm R."/>
            <person name="Pangilinan J."/>
            <person name="Park H.-J."/>
            <person name="Ramirez L."/>
            <person name="Alfaro M."/>
            <person name="Sun H."/>
            <person name="Tritt A."/>
            <person name="Yoshinaga Y."/>
            <person name="Zwiers L.-H."/>
            <person name="Turgeon B."/>
            <person name="Goodwin S."/>
            <person name="Spatafora J."/>
            <person name="Crous P."/>
            <person name="Grigoriev I."/>
        </authorList>
    </citation>
    <scope>NUCLEOTIDE SEQUENCE</scope>
    <source>
        <strain evidence="2">CBS 260.36</strain>
    </source>
</reference>
<name>A0A9P4MJA6_9PEZI</name>
<comment type="caution">
    <text evidence="2">The sequence shown here is derived from an EMBL/GenBank/DDBJ whole genome shotgun (WGS) entry which is preliminary data.</text>
</comment>
<feature type="compositionally biased region" description="Basic and acidic residues" evidence="1">
    <location>
        <begin position="146"/>
        <end position="178"/>
    </location>
</feature>
<dbReference type="Proteomes" id="UP000799439">
    <property type="component" value="Unassembled WGS sequence"/>
</dbReference>
<dbReference type="AlphaFoldDB" id="A0A9P4MJA6"/>
<keyword evidence="3" id="KW-1185">Reference proteome</keyword>
<dbReference type="GO" id="GO:0000492">
    <property type="term" value="P:box C/D snoRNP assembly"/>
    <property type="evidence" value="ECO:0007669"/>
    <property type="project" value="InterPro"/>
</dbReference>
<dbReference type="Pfam" id="PF15370">
    <property type="entry name" value="NOPCHAP1"/>
    <property type="match status" value="1"/>
</dbReference>
<feature type="compositionally biased region" description="Low complexity" evidence="1">
    <location>
        <begin position="35"/>
        <end position="54"/>
    </location>
</feature>
<evidence type="ECO:0000256" key="1">
    <source>
        <dbReference type="SAM" id="MobiDB-lite"/>
    </source>
</evidence>
<dbReference type="PANTHER" id="PTHR38489:SF1">
    <property type="entry name" value="HISTONE CHAPERONE DOMAIN-CONTAINING PROTEIN"/>
    <property type="match status" value="1"/>
</dbReference>